<dbReference type="PANTHER" id="PTHR33446">
    <property type="entry name" value="PROTEIN TONB-RELATED"/>
    <property type="match status" value="1"/>
</dbReference>
<feature type="compositionally biased region" description="Basic and acidic residues" evidence="10">
    <location>
        <begin position="9"/>
        <end position="20"/>
    </location>
</feature>
<keyword evidence="5" id="KW-0997">Cell inner membrane</keyword>
<keyword evidence="3" id="KW-0813">Transport</keyword>
<comment type="similarity">
    <text evidence="2">Belongs to the TonB family.</text>
</comment>
<dbReference type="PANTHER" id="PTHR33446:SF11">
    <property type="entry name" value="TONB3"/>
    <property type="match status" value="1"/>
</dbReference>
<evidence type="ECO:0000313" key="13">
    <source>
        <dbReference type="EMBL" id="GAA5170118.1"/>
    </source>
</evidence>
<evidence type="ECO:0000259" key="12">
    <source>
        <dbReference type="Pfam" id="PF03544"/>
    </source>
</evidence>
<feature type="compositionally biased region" description="Low complexity" evidence="10">
    <location>
        <begin position="236"/>
        <end position="245"/>
    </location>
</feature>
<feature type="compositionally biased region" description="Low complexity" evidence="10">
    <location>
        <begin position="197"/>
        <end position="217"/>
    </location>
</feature>
<dbReference type="SUPFAM" id="SSF74653">
    <property type="entry name" value="TolA/TonB C-terminal domain"/>
    <property type="match status" value="1"/>
</dbReference>
<feature type="transmembrane region" description="Helical" evidence="11">
    <location>
        <begin position="43"/>
        <end position="63"/>
    </location>
</feature>
<protein>
    <recommendedName>
        <fullName evidence="12">TonB C-terminal domain-containing protein</fullName>
    </recommendedName>
</protein>
<evidence type="ECO:0000256" key="2">
    <source>
        <dbReference type="ARBA" id="ARBA00006555"/>
    </source>
</evidence>
<comment type="subcellular location">
    <subcellularLocation>
        <location evidence="1">Cell inner membrane</location>
        <topology evidence="1">Single-pass membrane protein</topology>
        <orientation evidence="1">Periplasmic side</orientation>
    </subcellularLocation>
</comment>
<evidence type="ECO:0000256" key="5">
    <source>
        <dbReference type="ARBA" id="ARBA00022519"/>
    </source>
</evidence>
<dbReference type="InterPro" id="IPR006260">
    <property type="entry name" value="TonB/TolA_C"/>
</dbReference>
<gene>
    <name evidence="13" type="ORF">GCM10023342_03050</name>
</gene>
<evidence type="ECO:0000313" key="14">
    <source>
        <dbReference type="Proteomes" id="UP001500074"/>
    </source>
</evidence>
<feature type="region of interest" description="Disordered" evidence="10">
    <location>
        <begin position="1"/>
        <end position="20"/>
    </location>
</feature>
<organism evidence="13 14">
    <name type="scientific">Modicisalibacter zincidurans</name>
    <dbReference type="NCBI Taxonomy" id="1178777"/>
    <lineage>
        <taxon>Bacteria</taxon>
        <taxon>Pseudomonadati</taxon>
        <taxon>Pseudomonadota</taxon>
        <taxon>Gammaproteobacteria</taxon>
        <taxon>Oceanospirillales</taxon>
        <taxon>Halomonadaceae</taxon>
        <taxon>Modicisalibacter</taxon>
    </lineage>
</organism>
<reference evidence="14" key="1">
    <citation type="journal article" date="2019" name="Int. J. Syst. Evol. Microbiol.">
        <title>The Global Catalogue of Microorganisms (GCM) 10K type strain sequencing project: providing services to taxonomists for standard genome sequencing and annotation.</title>
        <authorList>
            <consortium name="The Broad Institute Genomics Platform"/>
            <consortium name="The Broad Institute Genome Sequencing Center for Infectious Disease"/>
            <person name="Wu L."/>
            <person name="Ma J."/>
        </authorList>
    </citation>
    <scope>NUCLEOTIDE SEQUENCE [LARGE SCALE GENOMIC DNA]</scope>
    <source>
        <strain evidence="14">JCM 18472</strain>
    </source>
</reference>
<dbReference type="NCBIfam" id="TIGR01352">
    <property type="entry name" value="tonB_Cterm"/>
    <property type="match status" value="1"/>
</dbReference>
<accession>A0ABP9R227</accession>
<evidence type="ECO:0000256" key="9">
    <source>
        <dbReference type="ARBA" id="ARBA00023136"/>
    </source>
</evidence>
<feature type="region of interest" description="Disordered" evidence="10">
    <location>
        <begin position="97"/>
        <end position="246"/>
    </location>
</feature>
<evidence type="ECO:0000256" key="3">
    <source>
        <dbReference type="ARBA" id="ARBA00022448"/>
    </source>
</evidence>
<evidence type="ECO:0000256" key="8">
    <source>
        <dbReference type="ARBA" id="ARBA00022989"/>
    </source>
</evidence>
<keyword evidence="7" id="KW-0653">Protein transport</keyword>
<evidence type="ECO:0000256" key="6">
    <source>
        <dbReference type="ARBA" id="ARBA00022692"/>
    </source>
</evidence>
<dbReference type="InterPro" id="IPR037682">
    <property type="entry name" value="TonB_C"/>
</dbReference>
<comment type="caution">
    <text evidence="13">The sequence shown here is derived from an EMBL/GenBank/DDBJ whole genome shotgun (WGS) entry which is preliminary data.</text>
</comment>
<keyword evidence="8 11" id="KW-1133">Transmembrane helix</keyword>
<evidence type="ECO:0000256" key="1">
    <source>
        <dbReference type="ARBA" id="ARBA00004383"/>
    </source>
</evidence>
<feature type="compositionally biased region" description="Pro residues" evidence="10">
    <location>
        <begin position="123"/>
        <end position="196"/>
    </location>
</feature>
<dbReference type="InterPro" id="IPR051045">
    <property type="entry name" value="TonB-dependent_transducer"/>
</dbReference>
<name>A0ABP9R227_9GAMM</name>
<keyword evidence="4" id="KW-1003">Cell membrane</keyword>
<evidence type="ECO:0000256" key="4">
    <source>
        <dbReference type="ARBA" id="ARBA00022475"/>
    </source>
</evidence>
<feature type="domain" description="TonB C-terminal" evidence="12">
    <location>
        <begin position="271"/>
        <end position="334"/>
    </location>
</feature>
<evidence type="ECO:0000256" key="11">
    <source>
        <dbReference type="SAM" id="Phobius"/>
    </source>
</evidence>
<evidence type="ECO:0000256" key="7">
    <source>
        <dbReference type="ARBA" id="ARBA00022927"/>
    </source>
</evidence>
<dbReference type="Gene3D" id="3.30.1150.10">
    <property type="match status" value="1"/>
</dbReference>
<proteinExistence type="inferred from homology"/>
<evidence type="ECO:0000256" key="10">
    <source>
        <dbReference type="SAM" id="MobiDB-lite"/>
    </source>
</evidence>
<keyword evidence="9 11" id="KW-0472">Membrane</keyword>
<sequence>MVAGSPLPHEGEGARGTKRENSVMAFVTDPIRYAPVNRGYRQWLAGGLAVALHGVVIAVAMQWQWAPPIKHREPASIDVVLARQPAVEPQAAQAIAAAAQRASGPESAGRTVEEQVASRVAAPPAPPQPQAPASPEAPPAPQQAPEPDSAPEPSAPEPPPEPEPAPQPPSPEPPPKPESAPQPEAPPEPATPPKASSPPKTSSQPDAQALLAQASASVRERGFDSSAAGGGDDSASDSQKAAQRAAKARYIDAWSRRVEEYGNRYYPAPEALDGQLRIRVVIGRDGQLRQAEVIQSSQQPELDQAALDTVRGAAPYRPFDRGMGERDSLTITRVWQYGKGNNFGVR</sequence>
<dbReference type="Pfam" id="PF03544">
    <property type="entry name" value="TonB_C"/>
    <property type="match status" value="1"/>
</dbReference>
<dbReference type="EMBL" id="BAABKI010000004">
    <property type="protein sequence ID" value="GAA5170118.1"/>
    <property type="molecule type" value="Genomic_DNA"/>
</dbReference>
<keyword evidence="6 11" id="KW-0812">Transmembrane</keyword>
<dbReference type="Proteomes" id="UP001500074">
    <property type="component" value="Unassembled WGS sequence"/>
</dbReference>
<keyword evidence="14" id="KW-1185">Reference proteome</keyword>